<dbReference type="Gene3D" id="3.40.30.10">
    <property type="entry name" value="Glutaredoxin"/>
    <property type="match status" value="1"/>
</dbReference>
<accession>A0ABW5KKM1</accession>
<dbReference type="InterPro" id="IPR033395">
    <property type="entry name" value="DUF5106"/>
</dbReference>
<proteinExistence type="predicted"/>
<sequence length="300" mass="33552">MKNLLLLVSFIVLTTACHNSAHTTEQKSPDSTKGSQSAGNVAEAELFNYWNGFDFNDTALVSSPQIGEQKLVNFIGMLSSVSDSAAAEAIQSMLKAAEVNETSWQYYIKRYAHYLYDPNSPMRSELYYEPVLAYLVKSPKTSDVDRIRYQTLLKLVARNQPGTTATDFSYIKSDGREHKLSEGAANYKMLLFYDPTCSHCAEVLTDLANSSDANSMIDQGKLEILAICPIADRKPWKDYQSKIPEKWINGLDAKGEVISKGWYNIQAYPTIFLLDKANKVVLKDAPLDVTLRYLLAKAKS</sequence>
<dbReference type="PROSITE" id="PS51352">
    <property type="entry name" value="THIOREDOXIN_2"/>
    <property type="match status" value="1"/>
</dbReference>
<evidence type="ECO:0000259" key="2">
    <source>
        <dbReference type="PROSITE" id="PS51352"/>
    </source>
</evidence>
<reference evidence="4" key="1">
    <citation type="journal article" date="2019" name="Int. J. Syst. Evol. Microbiol.">
        <title>The Global Catalogue of Microorganisms (GCM) 10K type strain sequencing project: providing services to taxonomists for standard genome sequencing and annotation.</title>
        <authorList>
            <consortium name="The Broad Institute Genomics Platform"/>
            <consortium name="The Broad Institute Genome Sequencing Center for Infectious Disease"/>
            <person name="Wu L."/>
            <person name="Ma J."/>
        </authorList>
    </citation>
    <scope>NUCLEOTIDE SEQUENCE [LARGE SCALE GENOMIC DNA]</scope>
    <source>
        <strain evidence="4">KCTC 42662</strain>
    </source>
</reference>
<name>A0ABW5KKM1_9SPHI</name>
<feature type="chain" id="PRO_5045615854" evidence="1">
    <location>
        <begin position="22"/>
        <end position="300"/>
    </location>
</feature>
<keyword evidence="1" id="KW-0732">Signal</keyword>
<dbReference type="InterPro" id="IPR036249">
    <property type="entry name" value="Thioredoxin-like_sf"/>
</dbReference>
<keyword evidence="4" id="KW-1185">Reference proteome</keyword>
<feature type="domain" description="Thioredoxin" evidence="2">
    <location>
        <begin position="159"/>
        <end position="300"/>
    </location>
</feature>
<dbReference type="EMBL" id="JBHULR010000015">
    <property type="protein sequence ID" value="MFD2549491.1"/>
    <property type="molecule type" value="Genomic_DNA"/>
</dbReference>
<comment type="caution">
    <text evidence="3">The sequence shown here is derived from an EMBL/GenBank/DDBJ whole genome shotgun (WGS) entry which is preliminary data.</text>
</comment>
<gene>
    <name evidence="3" type="ORF">ACFSR5_17715</name>
</gene>
<dbReference type="Proteomes" id="UP001597545">
    <property type="component" value="Unassembled WGS sequence"/>
</dbReference>
<protein>
    <submittedName>
        <fullName evidence="3">DUF5106 domain-containing protein</fullName>
    </submittedName>
</protein>
<organism evidence="3 4">
    <name type="scientific">Sphingobacterium suaedae</name>
    <dbReference type="NCBI Taxonomy" id="1686402"/>
    <lineage>
        <taxon>Bacteria</taxon>
        <taxon>Pseudomonadati</taxon>
        <taxon>Bacteroidota</taxon>
        <taxon>Sphingobacteriia</taxon>
        <taxon>Sphingobacteriales</taxon>
        <taxon>Sphingobacteriaceae</taxon>
        <taxon>Sphingobacterium</taxon>
    </lineage>
</organism>
<dbReference type="InterPro" id="IPR012336">
    <property type="entry name" value="Thioredoxin-like_fold"/>
</dbReference>
<dbReference type="RefSeq" id="WP_380905808.1">
    <property type="nucleotide sequence ID" value="NZ_JBHUEG010000012.1"/>
</dbReference>
<dbReference type="Pfam" id="PF17127">
    <property type="entry name" value="DUF5106"/>
    <property type="match status" value="1"/>
</dbReference>
<evidence type="ECO:0000256" key="1">
    <source>
        <dbReference type="SAM" id="SignalP"/>
    </source>
</evidence>
<dbReference type="InterPro" id="IPR013766">
    <property type="entry name" value="Thioredoxin_domain"/>
</dbReference>
<feature type="signal peptide" evidence="1">
    <location>
        <begin position="1"/>
        <end position="21"/>
    </location>
</feature>
<evidence type="ECO:0000313" key="3">
    <source>
        <dbReference type="EMBL" id="MFD2549491.1"/>
    </source>
</evidence>
<dbReference type="Pfam" id="PF13905">
    <property type="entry name" value="Thioredoxin_8"/>
    <property type="match status" value="1"/>
</dbReference>
<dbReference type="PROSITE" id="PS51257">
    <property type="entry name" value="PROKAR_LIPOPROTEIN"/>
    <property type="match status" value="1"/>
</dbReference>
<dbReference type="SUPFAM" id="SSF52833">
    <property type="entry name" value="Thioredoxin-like"/>
    <property type="match status" value="1"/>
</dbReference>
<evidence type="ECO:0000313" key="4">
    <source>
        <dbReference type="Proteomes" id="UP001597545"/>
    </source>
</evidence>